<keyword evidence="4" id="KW-1185">Reference proteome</keyword>
<evidence type="ECO:0000259" key="2">
    <source>
        <dbReference type="Pfam" id="PF01145"/>
    </source>
</evidence>
<accession>A0ABZ0U0H4</accession>
<feature type="region of interest" description="Disordered" evidence="1">
    <location>
        <begin position="262"/>
        <end position="282"/>
    </location>
</feature>
<evidence type="ECO:0000256" key="1">
    <source>
        <dbReference type="SAM" id="MobiDB-lite"/>
    </source>
</evidence>
<protein>
    <submittedName>
        <fullName evidence="3">SPFH domain-containing protein</fullName>
    </submittedName>
</protein>
<evidence type="ECO:0000313" key="4">
    <source>
        <dbReference type="Proteomes" id="UP001322744"/>
    </source>
</evidence>
<feature type="domain" description="Band 7" evidence="2">
    <location>
        <begin position="4"/>
        <end position="93"/>
    </location>
</feature>
<name>A0ABZ0U0H4_9FIRM</name>
<dbReference type="InterPro" id="IPR001107">
    <property type="entry name" value="Band_7"/>
</dbReference>
<proteinExistence type="predicted"/>
<sequence>MLVEQTLDPMVSAYFKNIGQKKTLIELIQQRDEIQKMASEEMKERFAHYNLELEEVLIGTPMSSPNDNKIDAILEQLRDRQIALEQIETYSRQQKAPEKERELREAEARATQQKLLTESEINIQIQTNQGKAKYQRSIQEAQKIKALAEAEAEKEARIGIGWAIAIEEQVKAYGGPQFQVLQDVMGKFTQALEKTAIDIVLETVVAMGEKASIASFNVFEMLLTLILTKELGVEFKAKETEDENIKKIKQEILNSILLAKESGKEEKTEQVSQGSQQQSNVS</sequence>
<dbReference type="Proteomes" id="UP001322744">
    <property type="component" value="Chromosome"/>
</dbReference>
<dbReference type="Pfam" id="PF01145">
    <property type="entry name" value="Band_7"/>
    <property type="match status" value="1"/>
</dbReference>
<dbReference type="EMBL" id="CP139957">
    <property type="protein sequence ID" value="WPX08977.1"/>
    <property type="molecule type" value="Genomic_DNA"/>
</dbReference>
<reference evidence="3 4" key="1">
    <citation type="submission" date="2023-12" db="EMBL/GenBank/DDBJ databases">
        <authorList>
            <person name="Manesh M.J.H."/>
            <person name="Bing R.G."/>
            <person name="Willard D.J."/>
            <person name="Kelly R.M."/>
        </authorList>
    </citation>
    <scope>NUCLEOTIDE SEQUENCE [LARGE SCALE GENOMIC DNA]</scope>
    <source>
        <strain evidence="3 4">DSM 8977</strain>
    </source>
</reference>
<organism evidence="3 4">
    <name type="scientific">Anaerocellum danielii</name>
    <dbReference type="NCBI Taxonomy" id="1387557"/>
    <lineage>
        <taxon>Bacteria</taxon>
        <taxon>Bacillati</taxon>
        <taxon>Bacillota</taxon>
        <taxon>Bacillota incertae sedis</taxon>
        <taxon>Caldicellulosiruptorales</taxon>
        <taxon>Caldicellulosiruptoraceae</taxon>
        <taxon>Anaerocellum</taxon>
    </lineage>
</organism>
<gene>
    <name evidence="3" type="ORF">SOJ16_000144</name>
</gene>
<evidence type="ECO:0000313" key="3">
    <source>
        <dbReference type="EMBL" id="WPX08977.1"/>
    </source>
</evidence>
<feature type="compositionally biased region" description="Low complexity" evidence="1">
    <location>
        <begin position="270"/>
        <end position="282"/>
    </location>
</feature>